<keyword evidence="2" id="KW-1185">Reference proteome</keyword>
<evidence type="ECO:0000313" key="1">
    <source>
        <dbReference type="EMBL" id="PWY89674.1"/>
    </source>
</evidence>
<organism evidence="1 2">
    <name type="scientific">Aspergillus sclerotioniger CBS 115572</name>
    <dbReference type="NCBI Taxonomy" id="1450535"/>
    <lineage>
        <taxon>Eukaryota</taxon>
        <taxon>Fungi</taxon>
        <taxon>Dikarya</taxon>
        <taxon>Ascomycota</taxon>
        <taxon>Pezizomycotina</taxon>
        <taxon>Eurotiomycetes</taxon>
        <taxon>Eurotiomycetidae</taxon>
        <taxon>Eurotiales</taxon>
        <taxon>Aspergillaceae</taxon>
        <taxon>Aspergillus</taxon>
        <taxon>Aspergillus subgen. Circumdati</taxon>
    </lineage>
</organism>
<accession>A0A317WTE5</accession>
<comment type="caution">
    <text evidence="1">The sequence shown here is derived from an EMBL/GenBank/DDBJ whole genome shotgun (WGS) entry which is preliminary data.</text>
</comment>
<evidence type="ECO:0000313" key="2">
    <source>
        <dbReference type="Proteomes" id="UP000246702"/>
    </source>
</evidence>
<dbReference type="GeneID" id="37113691"/>
<dbReference type="OrthoDB" id="4499616at2759"/>
<dbReference type="AlphaFoldDB" id="A0A317WTE5"/>
<reference evidence="1 2" key="1">
    <citation type="submission" date="2016-12" db="EMBL/GenBank/DDBJ databases">
        <title>The genomes of Aspergillus section Nigri reveals drivers in fungal speciation.</title>
        <authorList>
            <consortium name="DOE Joint Genome Institute"/>
            <person name="Vesth T.C."/>
            <person name="Nybo J."/>
            <person name="Theobald S."/>
            <person name="Brandl J."/>
            <person name="Frisvad J.C."/>
            <person name="Nielsen K.F."/>
            <person name="Lyhne E.K."/>
            <person name="Kogle M.E."/>
            <person name="Kuo A."/>
            <person name="Riley R."/>
            <person name="Clum A."/>
            <person name="Nolan M."/>
            <person name="Lipzen A."/>
            <person name="Salamov A."/>
            <person name="Henrissat B."/>
            <person name="Wiebenga A."/>
            <person name="De Vries R.P."/>
            <person name="Grigoriev I.V."/>
            <person name="Mortensen U.H."/>
            <person name="Andersen M.R."/>
            <person name="Baker S.E."/>
        </authorList>
    </citation>
    <scope>NUCLEOTIDE SEQUENCE [LARGE SCALE GENOMIC DNA]</scope>
    <source>
        <strain evidence="1 2">CBS 115572</strain>
    </source>
</reference>
<sequence length="110" mass="12500">MPTYKPSLQNNLGFLNTLHSLNPTSPAETVSQIWTEIITEWFPGRHGHKWSFQNTTTDSSVIQVTALQQNPQDSNDWVERRSWLLSASDRLATLPRVGMRACFRVSSPES</sequence>
<dbReference type="RefSeq" id="XP_025468585.1">
    <property type="nucleotide sequence ID" value="XM_025611548.1"/>
</dbReference>
<proteinExistence type="predicted"/>
<gene>
    <name evidence="1" type="ORF">BO94DRAFT_534427</name>
</gene>
<dbReference type="EMBL" id="MSFK01000011">
    <property type="protein sequence ID" value="PWY89674.1"/>
    <property type="molecule type" value="Genomic_DNA"/>
</dbReference>
<name>A0A317WTE5_9EURO</name>
<protein>
    <submittedName>
        <fullName evidence="1">Uncharacterized protein</fullName>
    </submittedName>
</protein>
<dbReference type="STRING" id="1450535.A0A317WTE5"/>
<dbReference type="Proteomes" id="UP000246702">
    <property type="component" value="Unassembled WGS sequence"/>
</dbReference>